<evidence type="ECO:0000256" key="8">
    <source>
        <dbReference type="ARBA" id="ARBA00023242"/>
    </source>
</evidence>
<dbReference type="Proteomes" id="UP000244336">
    <property type="component" value="Chromosome 5"/>
</dbReference>
<keyword evidence="3" id="KW-0677">Repeat</keyword>
<keyword evidence="7" id="KW-0804">Transcription</keyword>
<dbReference type="GO" id="GO:0008270">
    <property type="term" value="F:zinc ion binding"/>
    <property type="evidence" value="ECO:0007669"/>
    <property type="project" value="UniProtKB-KW"/>
</dbReference>
<dbReference type="PANTHER" id="PTHR45878:SF53">
    <property type="entry name" value="ZINC FINGER PROTEIN WIP6"/>
    <property type="match status" value="1"/>
</dbReference>
<dbReference type="OrthoDB" id="6077919at2759"/>
<evidence type="ECO:0000256" key="2">
    <source>
        <dbReference type="ARBA" id="ARBA00022723"/>
    </source>
</evidence>
<sequence>MATGWWSRTLRFLQGRDRHALTLGSLLLAATSPHPPPLPSSPPNPSKSKIKRAGTHLYIVPCERIDRRSGSMGLRACVMEGGEGVGSPFFQWLKPRRPSSPSSWSLSDSSSSASMAASSWQQVVVLGEEGRAGGGVEEARSMACLPLLSRLGEGKGADDHHEQCSAVKEEIAMSGASSDLARSGVDLNIGLPVGGSCIEDAVMEEKDEEEEEEDNEVEEEEDDEDEGEEEWKHQMHGGCKVEGMDQQYENGEVVASAVEGPNSNGLGEFGVVGAGSGLPIGCRYWIPTPAQILIGPVQFICHVCNKTFNRYNNMQMHMWGHGREYRKGPESLKGTQTLAMLKLPCYCCAPGCKNNVGHPRARPLKDFRTLQTHYKRKHGAKPFRCRRCAKPFAVKGDWRTHEKNCGKRWFCACGSDFKHKRSLNDHVRSFGAHHHPVGDSATGGEVRRFRHI</sequence>
<keyword evidence="4 10" id="KW-0863">Zinc-finger</keyword>
<dbReference type="Gene3D" id="3.30.160.60">
    <property type="entry name" value="Classic Zinc Finger"/>
    <property type="match status" value="1"/>
</dbReference>
<evidence type="ECO:0000256" key="6">
    <source>
        <dbReference type="ARBA" id="ARBA00023015"/>
    </source>
</evidence>
<keyword evidence="2" id="KW-0479">Metal-binding</keyword>
<proteinExistence type="inferred from homology"/>
<dbReference type="Pfam" id="PF23115">
    <property type="entry name" value="zf-C2H2_STOP2_3rd"/>
    <property type="match status" value="1"/>
</dbReference>
<evidence type="ECO:0000256" key="9">
    <source>
        <dbReference type="ARBA" id="ARBA00023452"/>
    </source>
</evidence>
<dbReference type="PROSITE" id="PS00028">
    <property type="entry name" value="ZINC_FINGER_C2H2_1"/>
    <property type="match status" value="1"/>
</dbReference>
<organism evidence="13 14">
    <name type="scientific">Panicum hallii var. hallii</name>
    <dbReference type="NCBI Taxonomy" id="1504633"/>
    <lineage>
        <taxon>Eukaryota</taxon>
        <taxon>Viridiplantae</taxon>
        <taxon>Streptophyta</taxon>
        <taxon>Embryophyta</taxon>
        <taxon>Tracheophyta</taxon>
        <taxon>Spermatophyta</taxon>
        <taxon>Magnoliopsida</taxon>
        <taxon>Liliopsida</taxon>
        <taxon>Poales</taxon>
        <taxon>Poaceae</taxon>
        <taxon>PACMAD clade</taxon>
        <taxon>Panicoideae</taxon>
        <taxon>Panicodae</taxon>
        <taxon>Paniceae</taxon>
        <taxon>Panicinae</taxon>
        <taxon>Panicum</taxon>
        <taxon>Panicum sect. Panicum</taxon>
    </lineage>
</organism>
<feature type="region of interest" description="Disordered" evidence="11">
    <location>
        <begin position="203"/>
        <end position="231"/>
    </location>
</feature>
<comment type="subcellular location">
    <subcellularLocation>
        <location evidence="1">Nucleus</location>
    </subcellularLocation>
</comment>
<dbReference type="InterPro" id="IPR055187">
    <property type="entry name" value="C2CH-3rd_BIRD-IDD"/>
</dbReference>
<keyword evidence="6" id="KW-0805">Transcription regulation</keyword>
<evidence type="ECO:0000259" key="12">
    <source>
        <dbReference type="PROSITE" id="PS50157"/>
    </source>
</evidence>
<dbReference type="PANTHER" id="PTHR45878">
    <property type="entry name" value="ZINC FINGER PROTEIN WIP2"/>
    <property type="match status" value="1"/>
</dbReference>
<dbReference type="Gramene" id="PUZ53861">
    <property type="protein sequence ID" value="PUZ53861"/>
    <property type="gene ID" value="GQ55_5G084100"/>
</dbReference>
<comment type="similarity">
    <text evidence="9">Belongs to the WIP C2H2-type zinc-finger protein family.</text>
</comment>
<dbReference type="PROSITE" id="PS50157">
    <property type="entry name" value="ZINC_FINGER_C2H2_2"/>
    <property type="match status" value="1"/>
</dbReference>
<evidence type="ECO:0000256" key="1">
    <source>
        <dbReference type="ARBA" id="ARBA00004123"/>
    </source>
</evidence>
<dbReference type="EMBL" id="CM009753">
    <property type="protein sequence ID" value="PUZ53861.1"/>
    <property type="molecule type" value="Genomic_DNA"/>
</dbReference>
<gene>
    <name evidence="13" type="ORF">GQ55_5G084100</name>
</gene>
<accession>A0A2T7DE34</accession>
<keyword evidence="5" id="KW-0862">Zinc</keyword>
<dbReference type="Pfam" id="PF22995">
    <property type="entry name" value="C2CH-3rd_BIRD-IDD"/>
    <property type="match status" value="1"/>
</dbReference>
<dbReference type="STRING" id="1504633.A0A2T7DE34"/>
<protein>
    <recommendedName>
        <fullName evidence="12">C2H2-type domain-containing protein</fullName>
    </recommendedName>
</protein>
<dbReference type="AlphaFoldDB" id="A0A2T7DE34"/>
<keyword evidence="14" id="KW-1185">Reference proteome</keyword>
<evidence type="ECO:0000256" key="7">
    <source>
        <dbReference type="ARBA" id="ARBA00023163"/>
    </source>
</evidence>
<dbReference type="SUPFAM" id="SSF57667">
    <property type="entry name" value="beta-beta-alpha zinc fingers"/>
    <property type="match status" value="2"/>
</dbReference>
<dbReference type="InterPro" id="IPR043584">
    <property type="entry name" value="WIP1/2/3/4/5/6"/>
</dbReference>
<dbReference type="InterPro" id="IPR036236">
    <property type="entry name" value="Znf_C2H2_sf"/>
</dbReference>
<evidence type="ECO:0000256" key="3">
    <source>
        <dbReference type="ARBA" id="ARBA00022737"/>
    </source>
</evidence>
<evidence type="ECO:0000256" key="10">
    <source>
        <dbReference type="PROSITE-ProRule" id="PRU00042"/>
    </source>
</evidence>
<reference evidence="13 14" key="1">
    <citation type="submission" date="2018-04" db="EMBL/GenBank/DDBJ databases">
        <title>WGS assembly of Panicum hallii var. hallii HAL2.</title>
        <authorList>
            <person name="Lovell J."/>
            <person name="Jenkins J."/>
            <person name="Lowry D."/>
            <person name="Mamidi S."/>
            <person name="Sreedasyam A."/>
            <person name="Weng X."/>
            <person name="Barry K."/>
            <person name="Bonette J."/>
            <person name="Campitelli B."/>
            <person name="Daum C."/>
            <person name="Gordon S."/>
            <person name="Gould B."/>
            <person name="Lipzen A."/>
            <person name="MacQueen A."/>
            <person name="Palacio-Mejia J."/>
            <person name="Plott C."/>
            <person name="Shakirov E."/>
            <person name="Shu S."/>
            <person name="Yoshinaga Y."/>
            <person name="Zane M."/>
            <person name="Rokhsar D."/>
            <person name="Grimwood J."/>
            <person name="Schmutz J."/>
            <person name="Juenger T."/>
        </authorList>
    </citation>
    <scope>NUCLEOTIDE SEQUENCE [LARGE SCALE GENOMIC DNA]</scope>
    <source>
        <strain evidence="14">cv. HAL2</strain>
    </source>
</reference>
<name>A0A2T7DE34_9POAL</name>
<dbReference type="InterPro" id="IPR059161">
    <property type="entry name" value="Znf-C2H2_STOP1/2_3rd"/>
</dbReference>
<keyword evidence="8" id="KW-0539">Nucleus</keyword>
<dbReference type="GO" id="GO:0005634">
    <property type="term" value="C:nucleus"/>
    <property type="evidence" value="ECO:0007669"/>
    <property type="project" value="UniProtKB-SubCell"/>
</dbReference>
<dbReference type="GO" id="GO:0003700">
    <property type="term" value="F:DNA-binding transcription factor activity"/>
    <property type="evidence" value="ECO:0007669"/>
    <property type="project" value="InterPro"/>
</dbReference>
<evidence type="ECO:0000313" key="13">
    <source>
        <dbReference type="EMBL" id="PUZ53861.1"/>
    </source>
</evidence>
<feature type="compositionally biased region" description="Acidic residues" evidence="11">
    <location>
        <begin position="203"/>
        <end position="229"/>
    </location>
</feature>
<feature type="domain" description="C2H2-type" evidence="12">
    <location>
        <begin position="299"/>
        <end position="326"/>
    </location>
</feature>
<evidence type="ECO:0000256" key="4">
    <source>
        <dbReference type="ARBA" id="ARBA00022771"/>
    </source>
</evidence>
<dbReference type="InterPro" id="IPR013087">
    <property type="entry name" value="Znf_C2H2_type"/>
</dbReference>
<evidence type="ECO:0000313" key="14">
    <source>
        <dbReference type="Proteomes" id="UP000244336"/>
    </source>
</evidence>
<evidence type="ECO:0000256" key="5">
    <source>
        <dbReference type="ARBA" id="ARBA00022833"/>
    </source>
</evidence>
<evidence type="ECO:0000256" key="11">
    <source>
        <dbReference type="SAM" id="MobiDB-lite"/>
    </source>
</evidence>